<sequence>MQSLVNSIVFLPPKDPNSLQRVQLLQHKRHMSFTNKKSGERLSYYHFDSNGDLVTEASLARVVRSSMVILFHHGNAEDLGGAFDYTKSMASRFGVAVVVYDYCGYGLSGFPDASTPAEVTEKSVYSDADHMYAHLLSLGYPAHRIVIVGRSVGGGPACYLAEKHHKEVGGVVLISTFTSCLRVVSSHCLPYLCCCVDLFPNYRRIEHIMECPVLVMHGTQDRVVPCHCSRELLQEIEVRRTQALQQILKKRERWRTKHAKGPSTPVAPSATLVNPAKASKATRVPGELLITAYPPLEGEEVSVFDLYRRAYEGLPEAVRRMAEGRLNVTAANVSIGSFHHWFAGCGHNDIEVREGNAFTSMLTYFFRFATAFSVEREALLSAKSLIGLATASAEYANRADGKGRE</sequence>
<evidence type="ECO:0000259" key="1">
    <source>
        <dbReference type="Pfam" id="PF00561"/>
    </source>
</evidence>
<dbReference type="InterPro" id="IPR029058">
    <property type="entry name" value="AB_hydrolase_fold"/>
</dbReference>
<reference evidence="3" key="2">
    <citation type="journal article" date="2021" name="Sci. Data">
        <title>Chromosome-scale genome sequencing, assembly and annotation of six genomes from subfamily Leishmaniinae.</title>
        <authorList>
            <person name="Almutairi H."/>
            <person name="Urbaniak M.D."/>
            <person name="Bates M.D."/>
            <person name="Jariyapan N."/>
            <person name="Kwakye-Nuako G."/>
            <person name="Thomaz Soccol V."/>
            <person name="Al-Salem W.S."/>
            <person name="Dillon R.J."/>
            <person name="Bates P.A."/>
            <person name="Gatherer D."/>
        </authorList>
    </citation>
    <scope>NUCLEOTIDE SEQUENCE [LARGE SCALE GENOMIC DNA]</scope>
</reference>
<accession>A0A836GSU6</accession>
<proteinExistence type="predicted"/>
<dbReference type="AlphaFoldDB" id="A0A836GSU6"/>
<dbReference type="Proteomes" id="UP000673552">
    <property type="component" value="Unassembled WGS sequence"/>
</dbReference>
<feature type="domain" description="AB hydrolase-1" evidence="1">
    <location>
        <begin position="68"/>
        <end position="176"/>
    </location>
</feature>
<dbReference type="Pfam" id="PF00561">
    <property type="entry name" value="Abhydrolase_1"/>
    <property type="match status" value="1"/>
</dbReference>
<dbReference type="GeneID" id="92512618"/>
<evidence type="ECO:0000313" key="2">
    <source>
        <dbReference type="EMBL" id="KAG5469308.1"/>
    </source>
</evidence>
<dbReference type="PANTHER" id="PTHR12277:SF81">
    <property type="entry name" value="PROTEIN ABHD13"/>
    <property type="match status" value="1"/>
</dbReference>
<dbReference type="Gene3D" id="3.40.50.1820">
    <property type="entry name" value="alpha/beta hydrolase"/>
    <property type="match status" value="1"/>
</dbReference>
<reference evidence="3" key="1">
    <citation type="journal article" date="2021" name="Microbiol. Resour. Announc.">
        <title>LGAAP: Leishmaniinae Genome Assembly and Annotation Pipeline.</title>
        <authorList>
            <person name="Almutairi H."/>
            <person name="Urbaniak M.D."/>
            <person name="Bates M.D."/>
            <person name="Jariyapan N."/>
            <person name="Kwakye-Nuako G."/>
            <person name="Thomaz-Soccol V."/>
            <person name="Al-Salem W.S."/>
            <person name="Dillon R.J."/>
            <person name="Bates P.A."/>
            <person name="Gatherer D."/>
        </authorList>
    </citation>
    <scope>NUCLEOTIDE SEQUENCE [LARGE SCALE GENOMIC DNA]</scope>
</reference>
<dbReference type="RefSeq" id="XP_067175481.1">
    <property type="nucleotide sequence ID" value="XM_067320106.1"/>
</dbReference>
<dbReference type="InterPro" id="IPR000073">
    <property type="entry name" value="AB_hydrolase_1"/>
</dbReference>
<gene>
    <name evidence="2" type="ORF">LSCM1_02523</name>
</gene>
<dbReference type="SUPFAM" id="SSF53474">
    <property type="entry name" value="alpha/beta-Hydrolases"/>
    <property type="match status" value="1"/>
</dbReference>
<keyword evidence="3" id="KW-1185">Reference proteome</keyword>
<evidence type="ECO:0000313" key="3">
    <source>
        <dbReference type="Proteomes" id="UP000673552"/>
    </source>
</evidence>
<organism evidence="2 3">
    <name type="scientific">Leishmania martiniquensis</name>
    <dbReference type="NCBI Taxonomy" id="1580590"/>
    <lineage>
        <taxon>Eukaryota</taxon>
        <taxon>Discoba</taxon>
        <taxon>Euglenozoa</taxon>
        <taxon>Kinetoplastea</taxon>
        <taxon>Metakinetoplastina</taxon>
        <taxon>Trypanosomatida</taxon>
        <taxon>Trypanosomatidae</taxon>
        <taxon>Leishmaniinae</taxon>
        <taxon>Leishmania</taxon>
    </lineage>
</organism>
<dbReference type="PANTHER" id="PTHR12277">
    <property type="entry name" value="ALPHA/BETA HYDROLASE DOMAIN-CONTAINING PROTEIN"/>
    <property type="match status" value="1"/>
</dbReference>
<protein>
    <recommendedName>
        <fullName evidence="1">AB hydrolase-1 domain-containing protein</fullName>
    </recommendedName>
</protein>
<name>A0A836GSU6_9TRYP</name>
<dbReference type="EMBL" id="JAFEUZ010000033">
    <property type="protein sequence ID" value="KAG5469308.1"/>
    <property type="molecule type" value="Genomic_DNA"/>
</dbReference>
<comment type="caution">
    <text evidence="2">The sequence shown here is derived from an EMBL/GenBank/DDBJ whole genome shotgun (WGS) entry which is preliminary data.</text>
</comment>
<dbReference type="OrthoDB" id="446723at2759"/>
<dbReference type="KEGG" id="lmat:92512618"/>